<protein>
    <submittedName>
        <fullName evidence="4">Phosphatidylglycerophosphate synthase</fullName>
    </submittedName>
</protein>
<evidence type="ECO:0000256" key="3">
    <source>
        <dbReference type="SAM" id="Phobius"/>
    </source>
</evidence>
<dbReference type="PROSITE" id="PS00379">
    <property type="entry name" value="CDP_ALCOHOL_P_TRANSF"/>
    <property type="match status" value="1"/>
</dbReference>
<dbReference type="Pfam" id="PF01066">
    <property type="entry name" value="CDP-OH_P_transf"/>
    <property type="match status" value="1"/>
</dbReference>
<evidence type="ECO:0000313" key="5">
    <source>
        <dbReference type="Proteomes" id="UP000231742"/>
    </source>
</evidence>
<sequence length="254" mass="27536">MTATGESPEVPETFGAIVRSLASAQKPGRGAPPYSRWINRRLGRLLAAAAYLAGRTPNQVTGLSALMTAIALVLVATVRPALWFGILVAFLLLLGYALDSADGQLARLRGGGTKAGEWLDHVVDAFKIVIFHGVILISLYRFDTGWTDTILLIPLGFIVVSSVFFFAMILTDQLRRIASAERGRTYAKPSGGGGWVQTIVAIPTDYAVLCLSFVLFGWMDGFVIFYGLLFLANALILLAVLGRWFRQLRAIDAS</sequence>
<keyword evidence="3" id="KW-0812">Transmembrane</keyword>
<dbReference type="GO" id="GO:0016780">
    <property type="term" value="F:phosphotransferase activity, for other substituted phosphate groups"/>
    <property type="evidence" value="ECO:0007669"/>
    <property type="project" value="InterPro"/>
</dbReference>
<dbReference type="RefSeq" id="WP_100387868.1">
    <property type="nucleotide sequence ID" value="NZ_BMZU01000001.1"/>
</dbReference>
<keyword evidence="1 2" id="KW-0808">Transferase</keyword>
<dbReference type="OrthoDB" id="7390033at2"/>
<keyword evidence="5" id="KW-1185">Reference proteome</keyword>
<dbReference type="GO" id="GO:0016020">
    <property type="term" value="C:membrane"/>
    <property type="evidence" value="ECO:0007669"/>
    <property type="project" value="InterPro"/>
</dbReference>
<feature type="transmembrane region" description="Helical" evidence="3">
    <location>
        <begin position="224"/>
        <end position="245"/>
    </location>
</feature>
<proteinExistence type="inferred from homology"/>
<gene>
    <name evidence="4" type="ORF">CLV85_0328</name>
</gene>
<keyword evidence="3" id="KW-1133">Transmembrane helix</keyword>
<dbReference type="InterPro" id="IPR048254">
    <property type="entry name" value="CDP_ALCOHOL_P_TRANSF_CS"/>
</dbReference>
<name>A0A2M9D618_9MICO</name>
<comment type="similarity">
    <text evidence="2">Belongs to the CDP-alcohol phosphatidyltransferase class-I family.</text>
</comment>
<feature type="transmembrane region" description="Helical" evidence="3">
    <location>
        <begin position="192"/>
        <end position="218"/>
    </location>
</feature>
<evidence type="ECO:0000313" key="4">
    <source>
        <dbReference type="EMBL" id="PJJ81157.1"/>
    </source>
</evidence>
<dbReference type="Gene3D" id="1.20.120.1760">
    <property type="match status" value="1"/>
</dbReference>
<dbReference type="InterPro" id="IPR043130">
    <property type="entry name" value="CDP-OH_PTrfase_TM_dom"/>
</dbReference>
<accession>A0A2M9D618</accession>
<feature type="transmembrane region" description="Helical" evidence="3">
    <location>
        <begin position="81"/>
        <end position="98"/>
    </location>
</feature>
<feature type="transmembrane region" description="Helical" evidence="3">
    <location>
        <begin position="151"/>
        <end position="171"/>
    </location>
</feature>
<dbReference type="AlphaFoldDB" id="A0A2M9D618"/>
<dbReference type="EMBL" id="PGFH01000001">
    <property type="protein sequence ID" value="PJJ81157.1"/>
    <property type="molecule type" value="Genomic_DNA"/>
</dbReference>
<dbReference type="GO" id="GO:0008654">
    <property type="term" value="P:phospholipid biosynthetic process"/>
    <property type="evidence" value="ECO:0007669"/>
    <property type="project" value="InterPro"/>
</dbReference>
<evidence type="ECO:0000256" key="2">
    <source>
        <dbReference type="RuleBase" id="RU003750"/>
    </source>
</evidence>
<keyword evidence="3" id="KW-0472">Membrane</keyword>
<evidence type="ECO:0000256" key="1">
    <source>
        <dbReference type="ARBA" id="ARBA00022679"/>
    </source>
</evidence>
<dbReference type="Proteomes" id="UP000231742">
    <property type="component" value="Unassembled WGS sequence"/>
</dbReference>
<organism evidence="4 5">
    <name type="scientific">Salinibacterium amurskyense</name>
    <dbReference type="NCBI Taxonomy" id="205941"/>
    <lineage>
        <taxon>Bacteria</taxon>
        <taxon>Bacillati</taxon>
        <taxon>Actinomycetota</taxon>
        <taxon>Actinomycetes</taxon>
        <taxon>Micrococcales</taxon>
        <taxon>Microbacteriaceae</taxon>
        <taxon>Salinibacterium</taxon>
    </lineage>
</organism>
<feature type="transmembrane region" description="Helical" evidence="3">
    <location>
        <begin position="45"/>
        <end position="75"/>
    </location>
</feature>
<feature type="transmembrane region" description="Helical" evidence="3">
    <location>
        <begin position="118"/>
        <end position="139"/>
    </location>
</feature>
<dbReference type="InterPro" id="IPR000462">
    <property type="entry name" value="CDP-OH_P_trans"/>
</dbReference>
<comment type="caution">
    <text evidence="4">The sequence shown here is derived from an EMBL/GenBank/DDBJ whole genome shotgun (WGS) entry which is preliminary data.</text>
</comment>
<reference evidence="4 5" key="1">
    <citation type="submission" date="2017-11" db="EMBL/GenBank/DDBJ databases">
        <title>Genomic Encyclopedia of Archaeal and Bacterial Type Strains, Phase II (KMG-II): From Individual Species to Whole Genera.</title>
        <authorList>
            <person name="Goeker M."/>
        </authorList>
    </citation>
    <scope>NUCLEOTIDE SEQUENCE [LARGE SCALE GENOMIC DNA]</scope>
    <source>
        <strain evidence="4 5">DSM 16400</strain>
    </source>
</reference>